<evidence type="ECO:0000256" key="12">
    <source>
        <dbReference type="ARBA" id="ARBA00023157"/>
    </source>
</evidence>
<feature type="chain" id="PRO_5047205540" description="peroxidase" evidence="14">
    <location>
        <begin position="29"/>
        <end position="549"/>
    </location>
</feature>
<dbReference type="CDD" id="cd00693">
    <property type="entry name" value="secretory_peroxidase"/>
    <property type="match status" value="1"/>
</dbReference>
<comment type="catalytic activity">
    <reaction evidence="1">
        <text>2 a phenolic donor + H2O2 = 2 a phenolic radical donor + 2 H2O</text>
        <dbReference type="Rhea" id="RHEA:56136"/>
        <dbReference type="ChEBI" id="CHEBI:15377"/>
        <dbReference type="ChEBI" id="CHEBI:16240"/>
        <dbReference type="ChEBI" id="CHEBI:139520"/>
        <dbReference type="ChEBI" id="CHEBI:139521"/>
        <dbReference type="EC" id="1.11.1.7"/>
    </reaction>
</comment>
<name>A0ABQ8AST3_BRANA</name>
<dbReference type="Gene3D" id="1.10.520.10">
    <property type="match status" value="1"/>
</dbReference>
<evidence type="ECO:0000256" key="3">
    <source>
        <dbReference type="ARBA" id="ARBA00001970"/>
    </source>
</evidence>
<keyword evidence="8" id="KW-0349">Heme</keyword>
<comment type="cofactor">
    <cofactor evidence="3">
        <name>heme b</name>
        <dbReference type="ChEBI" id="CHEBI:60344"/>
    </cofactor>
</comment>
<dbReference type="Gene3D" id="1.10.30.10">
    <property type="entry name" value="High mobility group box domain"/>
    <property type="match status" value="1"/>
</dbReference>
<evidence type="ECO:0000256" key="14">
    <source>
        <dbReference type="SAM" id="SignalP"/>
    </source>
</evidence>
<feature type="domain" description="Plant heme peroxidase family profile" evidence="16">
    <location>
        <begin position="29"/>
        <end position="319"/>
    </location>
</feature>
<dbReference type="InterPro" id="IPR000823">
    <property type="entry name" value="Peroxidase_pln"/>
</dbReference>
<evidence type="ECO:0000259" key="15">
    <source>
        <dbReference type="PROSITE" id="PS50118"/>
    </source>
</evidence>
<protein>
    <recommendedName>
        <fullName evidence="6">peroxidase</fullName>
        <ecNumber evidence="6">1.11.1.7</ecNumber>
    </recommendedName>
</protein>
<dbReference type="PANTHER" id="PTHR31388:SF24">
    <property type="entry name" value="PEROXIDASE 52"/>
    <property type="match status" value="1"/>
</dbReference>
<evidence type="ECO:0000256" key="2">
    <source>
        <dbReference type="ARBA" id="ARBA00001913"/>
    </source>
</evidence>
<sequence>MASNQFVSILVLVVTLLLQRDNNNVVKAQLTTNFYSTSCPNLLSTVKSGVKSAVSSQPRMGASILRLFFHDCFVNGCDGSILLDDTSSFTGEQNAGPNRNSARGFTVIDTIKSAVEKACPGVVSCADILAIAARDSVVQLGGPNWNVKVGRRDAKTASQAAANSNIPAPSMSLSQLISSFSAVGLSTRDMVALSGAHTIGQSRCVNFRARVYNETNINAAFATLRQRSCPRAAGSGDANLAPLDINSATSFDNSYFKNLMAQRGLLHSDQVLFNGGSTDSIVRGYSNSPSSFNSDFAAAMIKMGDISPLTGSSGEIRKRGHQWRESVKGFKLFVVLPMEALSINDMIAIALFDMHECGEKRREPKRFKCVSSDSKPVGSFEDEPRSPFVFFLEDFRKSYDGNMVDASRICFIVWKNMSREDQKPFIARAEEVDLAHNLKLKEEAQSIHKADDEADSKAATKFDKFCECCDHEGEDYDSSDHFEHEFWHNIIAHNTPTIARSDLKRETLTSEPFKATALTSPAPPTFVISTRSKYEFPFIVNLIPPGFSH</sequence>
<dbReference type="InterPro" id="IPR019794">
    <property type="entry name" value="Peroxidases_AS"/>
</dbReference>
<evidence type="ECO:0000256" key="1">
    <source>
        <dbReference type="ARBA" id="ARBA00000189"/>
    </source>
</evidence>
<keyword evidence="18" id="KW-1185">Reference proteome</keyword>
<evidence type="ECO:0000256" key="9">
    <source>
        <dbReference type="ARBA" id="ARBA00022723"/>
    </source>
</evidence>
<dbReference type="InterPro" id="IPR002016">
    <property type="entry name" value="Haem_peroxidase"/>
</dbReference>
<dbReference type="PRINTS" id="PR00458">
    <property type="entry name" value="PEROXIDASE"/>
</dbReference>
<gene>
    <name evidence="17" type="ORF">HID58_044866</name>
</gene>
<feature type="signal peptide" evidence="14">
    <location>
        <begin position="1"/>
        <end position="28"/>
    </location>
</feature>
<evidence type="ECO:0000313" key="17">
    <source>
        <dbReference type="EMBL" id="KAH0895298.1"/>
    </source>
</evidence>
<dbReference type="PANTHER" id="PTHR31388">
    <property type="entry name" value="PEROXIDASE 72-RELATED"/>
    <property type="match status" value="1"/>
</dbReference>
<reference evidence="17 18" key="1">
    <citation type="submission" date="2021-05" db="EMBL/GenBank/DDBJ databases">
        <title>Genome Assembly of Synthetic Allotetraploid Brassica napus Reveals Homoeologous Exchanges between Subgenomes.</title>
        <authorList>
            <person name="Davis J.T."/>
        </authorList>
    </citation>
    <scope>NUCLEOTIDE SEQUENCE [LARGE SCALE GENOMIC DNA]</scope>
    <source>
        <strain evidence="18">cv. Da-Ae</strain>
        <tissue evidence="17">Seedling</tissue>
    </source>
</reference>
<evidence type="ECO:0000256" key="7">
    <source>
        <dbReference type="ARBA" id="ARBA00022559"/>
    </source>
</evidence>
<evidence type="ECO:0000256" key="13">
    <source>
        <dbReference type="PROSITE-ProRule" id="PRU00267"/>
    </source>
</evidence>
<dbReference type="InterPro" id="IPR036910">
    <property type="entry name" value="HMG_box_dom_sf"/>
</dbReference>
<keyword evidence="13" id="KW-0539">Nucleus</keyword>
<dbReference type="SUPFAM" id="SSF48113">
    <property type="entry name" value="Heme-dependent peroxidases"/>
    <property type="match status" value="1"/>
</dbReference>
<keyword evidence="11" id="KW-0408">Iron</keyword>
<comment type="caution">
    <text evidence="17">The sequence shown here is derived from an EMBL/GenBank/DDBJ whole genome shotgun (WGS) entry which is preliminary data.</text>
</comment>
<dbReference type="InterPro" id="IPR010255">
    <property type="entry name" value="Haem_peroxidase_sf"/>
</dbReference>
<evidence type="ECO:0000256" key="11">
    <source>
        <dbReference type="ARBA" id="ARBA00023004"/>
    </source>
</evidence>
<organism evidence="17 18">
    <name type="scientific">Brassica napus</name>
    <name type="common">Rape</name>
    <dbReference type="NCBI Taxonomy" id="3708"/>
    <lineage>
        <taxon>Eukaryota</taxon>
        <taxon>Viridiplantae</taxon>
        <taxon>Streptophyta</taxon>
        <taxon>Embryophyta</taxon>
        <taxon>Tracheophyta</taxon>
        <taxon>Spermatophyta</taxon>
        <taxon>Magnoliopsida</taxon>
        <taxon>eudicotyledons</taxon>
        <taxon>Gunneridae</taxon>
        <taxon>Pentapetalae</taxon>
        <taxon>rosids</taxon>
        <taxon>malvids</taxon>
        <taxon>Brassicales</taxon>
        <taxon>Brassicaceae</taxon>
        <taxon>Brassiceae</taxon>
        <taxon>Brassica</taxon>
    </lineage>
</organism>
<evidence type="ECO:0000256" key="6">
    <source>
        <dbReference type="ARBA" id="ARBA00012313"/>
    </source>
</evidence>
<keyword evidence="14" id="KW-0732">Signal</keyword>
<dbReference type="InterPro" id="IPR033905">
    <property type="entry name" value="Secretory_peroxidase"/>
</dbReference>
<evidence type="ECO:0000259" key="16">
    <source>
        <dbReference type="PROSITE" id="PS50873"/>
    </source>
</evidence>
<dbReference type="EC" id="1.11.1.7" evidence="6"/>
<dbReference type="Gene3D" id="1.10.420.10">
    <property type="entry name" value="Peroxidase, domain 2"/>
    <property type="match status" value="1"/>
</dbReference>
<proteinExistence type="inferred from homology"/>
<feature type="DNA-binding region" description="HMG box" evidence="13">
    <location>
        <begin position="381"/>
        <end position="444"/>
    </location>
</feature>
<dbReference type="SUPFAM" id="SSF47095">
    <property type="entry name" value="HMG-box"/>
    <property type="match status" value="1"/>
</dbReference>
<evidence type="ECO:0000313" key="18">
    <source>
        <dbReference type="Proteomes" id="UP000824890"/>
    </source>
</evidence>
<keyword evidence="7" id="KW-0575">Peroxidase</keyword>
<comment type="similarity">
    <text evidence="5">Belongs to the peroxidase family. Ascorbate peroxidase subfamily.</text>
</comment>
<keyword evidence="12" id="KW-1015">Disulfide bond</keyword>
<dbReference type="InterPro" id="IPR009071">
    <property type="entry name" value="HMG_box_dom"/>
</dbReference>
<dbReference type="PROSITE" id="PS00435">
    <property type="entry name" value="PEROXIDASE_1"/>
    <property type="match status" value="1"/>
</dbReference>
<accession>A0ABQ8AST3</accession>
<dbReference type="Proteomes" id="UP000824890">
    <property type="component" value="Unassembled WGS sequence"/>
</dbReference>
<evidence type="ECO:0000256" key="5">
    <source>
        <dbReference type="ARBA" id="ARBA00006873"/>
    </source>
</evidence>
<keyword evidence="10" id="KW-0560">Oxidoreductase</keyword>
<dbReference type="InterPro" id="IPR019793">
    <property type="entry name" value="Peroxidases_heam-ligand_BS"/>
</dbReference>
<dbReference type="PROSITE" id="PS50118">
    <property type="entry name" value="HMG_BOX_2"/>
    <property type="match status" value="1"/>
</dbReference>
<dbReference type="EMBL" id="JAGKQM010000012">
    <property type="protein sequence ID" value="KAH0895298.1"/>
    <property type="molecule type" value="Genomic_DNA"/>
</dbReference>
<dbReference type="PROSITE" id="PS50873">
    <property type="entry name" value="PEROXIDASE_4"/>
    <property type="match status" value="1"/>
</dbReference>
<dbReference type="PRINTS" id="PR00461">
    <property type="entry name" value="PLPEROXIDASE"/>
</dbReference>
<keyword evidence="13" id="KW-0238">DNA-binding</keyword>
<keyword evidence="9" id="KW-0479">Metal-binding</keyword>
<feature type="domain" description="HMG box" evidence="15">
    <location>
        <begin position="381"/>
        <end position="444"/>
    </location>
</feature>
<comment type="cofactor">
    <cofactor evidence="2">
        <name>Ca(2+)</name>
        <dbReference type="ChEBI" id="CHEBI:29108"/>
    </cofactor>
</comment>
<comment type="function">
    <text evidence="4">Removal of H(2)O(2), oxidation of toxic reductants, biosynthesis and degradation of lignin, suberization, auxin catabolism, response to environmental stresses such as wounding, pathogen attack and oxidative stress. These functions might be dependent on each isozyme/isoform in each plant tissue.</text>
</comment>
<evidence type="ECO:0000256" key="10">
    <source>
        <dbReference type="ARBA" id="ARBA00023002"/>
    </source>
</evidence>
<dbReference type="PROSITE" id="PS00436">
    <property type="entry name" value="PEROXIDASE_2"/>
    <property type="match status" value="1"/>
</dbReference>
<dbReference type="CDD" id="cd22014">
    <property type="entry name" value="HMG-box_CMB1-like"/>
    <property type="match status" value="1"/>
</dbReference>
<dbReference type="Pfam" id="PF00141">
    <property type="entry name" value="peroxidase"/>
    <property type="match status" value="1"/>
</dbReference>
<evidence type="ECO:0000256" key="8">
    <source>
        <dbReference type="ARBA" id="ARBA00022617"/>
    </source>
</evidence>
<evidence type="ECO:0000256" key="4">
    <source>
        <dbReference type="ARBA" id="ARBA00002322"/>
    </source>
</evidence>